<reference evidence="2" key="1">
    <citation type="submission" date="2020-09" db="EMBL/GenBank/DDBJ databases">
        <title>Streptomyces canutascabiei sp. nov., which causes potato common scab and is distributed across the world.</title>
        <authorList>
            <person name="Nguyen H.P."/>
            <person name="Weisberg A.J."/>
            <person name="Chang J.H."/>
            <person name="Clarke C.R."/>
        </authorList>
    </citation>
    <scope>NUCLEOTIDE SEQUENCE</scope>
    <source>
        <strain evidence="2">ID-01-6.2a</strain>
    </source>
</reference>
<evidence type="ECO:0000313" key="3">
    <source>
        <dbReference type="Proteomes" id="UP000661025"/>
    </source>
</evidence>
<feature type="region of interest" description="Disordered" evidence="1">
    <location>
        <begin position="38"/>
        <end position="61"/>
    </location>
</feature>
<dbReference type="AlphaFoldDB" id="A0A927KXQ8"/>
<comment type="caution">
    <text evidence="2">The sequence shown here is derived from an EMBL/GenBank/DDBJ whole genome shotgun (WGS) entry which is preliminary data.</text>
</comment>
<gene>
    <name evidence="2" type="ORF">IHE70_00130</name>
</gene>
<accession>A0A927KXQ8</accession>
<organism evidence="2 3">
    <name type="scientific">Streptomyces caniscabiei</name>
    <dbReference type="NCBI Taxonomy" id="2746961"/>
    <lineage>
        <taxon>Bacteria</taxon>
        <taxon>Bacillati</taxon>
        <taxon>Actinomycetota</taxon>
        <taxon>Actinomycetes</taxon>
        <taxon>Kitasatosporales</taxon>
        <taxon>Streptomycetaceae</taxon>
        <taxon>Streptomyces</taxon>
    </lineage>
</organism>
<proteinExistence type="predicted"/>
<dbReference type="GeneID" id="79929522"/>
<dbReference type="RefSeq" id="WP_192358586.1">
    <property type="nucleotide sequence ID" value="NZ_CP119182.1"/>
</dbReference>
<dbReference type="EMBL" id="JACYXT010000001">
    <property type="protein sequence ID" value="MBD9721669.1"/>
    <property type="molecule type" value="Genomic_DNA"/>
</dbReference>
<protein>
    <submittedName>
        <fullName evidence="2">Uncharacterized protein</fullName>
    </submittedName>
</protein>
<dbReference type="Proteomes" id="UP000661025">
    <property type="component" value="Unassembled WGS sequence"/>
</dbReference>
<sequence length="61" mass="6261">MKVTPAPCRSLVSNARRLDVAPTATAVSAVLIALASPPSHLTSPSAGHLVLPGRASYETPR</sequence>
<evidence type="ECO:0000313" key="2">
    <source>
        <dbReference type="EMBL" id="MBD9721669.1"/>
    </source>
</evidence>
<name>A0A927KXQ8_9ACTN</name>
<evidence type="ECO:0000256" key="1">
    <source>
        <dbReference type="SAM" id="MobiDB-lite"/>
    </source>
</evidence>